<name>A0ACC3YR58_COLTU</name>
<protein>
    <submittedName>
        <fullName evidence="1">Uncharacterized protein</fullName>
    </submittedName>
</protein>
<accession>A0ACC3YR58</accession>
<gene>
    <name evidence="1" type="ORF">CTRU02_211207</name>
</gene>
<proteinExistence type="predicted"/>
<evidence type="ECO:0000313" key="2">
    <source>
        <dbReference type="Proteomes" id="UP000805649"/>
    </source>
</evidence>
<sequence>MSRWHDKDCLRPRVEAEDGTPKCLNCGRATHLADLKACGATANSAAPVPVEKPFGQRNLWWPPSVPYRRAEEGADEQTGEADGDSEWEDLSQQMTNGKPEEHTLAVKATPLASNMYSETLKPDEFRLVCISASRNLDCLVHFDLEVYSLDDCPEYETVSYTWAGENDDSMLSCPIYIGDYWDVMLQTKNCWEMLHFIRPLQGKRMVWVDAVCINQSNIPERSNQVANMGRIYSGCSRVILYLGPDIAMPLEGRYPRRRRLHELETGSVVPEFSRSQKPPRPLTLRSLLGRRYFSRMWVIQELILSPQVVIRVGDVDFWADAAMSKVMSLRVAGWAWEETAAPWVQYLCQGAIMNKDMSQLLLMSSEAHATDPRDKIFALLGILPRSDEFGQTTPPLASGNHWLSVTTSPSEIRADYSLSFQHVLVGSFGHCLINSNDSDFLYQALGVEAPSGYPSWTPNLEPRRAGSRLFQVPGFDSQYAFNYICKYALDKKVIRRGRFLTFHHLVGQQHKYIEGGRPWDCEAHLSVTTGSLNINLTQYFKIDELPVRVSKLGRYYIFKLPRSIHPIYIFSEYELDTIMGKQIQGEEVFILKIRDQPIKYLILRPIEGSKNSFKLVATCPFLFVVEHSNTMSYSSDWHVSYDLADVQLARLQLNLYDLLSRVQHLLKQNLNVVDFENRGFLIRSFFPHAQTLKDILWPCVSLFNLRESRGLMAGDITSSEKFEKDYLECVRSKYDVEFDQEYIKFRIESAAWQQQELWRLYVGESSPWLQQVVKNYYDDCEGLWISLTSRVAYLTFPTTHSGWAVVRCRATELRNLAYSGRQINELFQCLGPLSHVAQETGEDIKSLLTREPREEDRFVGCASWSGPSVLFNNWKFRTKLGMFGSTNMVEIL</sequence>
<dbReference type="EMBL" id="VUJX02000007">
    <property type="protein sequence ID" value="KAL0934408.1"/>
    <property type="molecule type" value="Genomic_DNA"/>
</dbReference>
<comment type="caution">
    <text evidence="1">The sequence shown here is derived from an EMBL/GenBank/DDBJ whole genome shotgun (WGS) entry which is preliminary data.</text>
</comment>
<reference evidence="1 2" key="1">
    <citation type="journal article" date="2020" name="Phytopathology">
        <title>Genome Sequence Resources of Colletotrichum truncatum, C. plurivorum, C. musicola, and C. sojae: Four Species Pathogenic to Soybean (Glycine max).</title>
        <authorList>
            <person name="Rogerio F."/>
            <person name="Boufleur T.R."/>
            <person name="Ciampi-Guillardi M."/>
            <person name="Sukno S.A."/>
            <person name="Thon M.R."/>
            <person name="Massola Junior N.S."/>
            <person name="Baroncelli R."/>
        </authorList>
    </citation>
    <scope>NUCLEOTIDE SEQUENCE [LARGE SCALE GENOMIC DNA]</scope>
    <source>
        <strain evidence="1 2">CMES1059</strain>
    </source>
</reference>
<evidence type="ECO:0000313" key="1">
    <source>
        <dbReference type="EMBL" id="KAL0934408.1"/>
    </source>
</evidence>
<keyword evidence="2" id="KW-1185">Reference proteome</keyword>
<dbReference type="Proteomes" id="UP000805649">
    <property type="component" value="Unassembled WGS sequence"/>
</dbReference>
<organism evidence="1 2">
    <name type="scientific">Colletotrichum truncatum</name>
    <name type="common">Anthracnose fungus</name>
    <name type="synonym">Colletotrichum capsici</name>
    <dbReference type="NCBI Taxonomy" id="5467"/>
    <lineage>
        <taxon>Eukaryota</taxon>
        <taxon>Fungi</taxon>
        <taxon>Dikarya</taxon>
        <taxon>Ascomycota</taxon>
        <taxon>Pezizomycotina</taxon>
        <taxon>Sordariomycetes</taxon>
        <taxon>Hypocreomycetidae</taxon>
        <taxon>Glomerellales</taxon>
        <taxon>Glomerellaceae</taxon>
        <taxon>Colletotrichum</taxon>
        <taxon>Colletotrichum truncatum species complex</taxon>
    </lineage>
</organism>